<feature type="binding site" evidence="1">
    <location>
        <position position="91"/>
    </location>
    <ligand>
        <name>substrate</name>
    </ligand>
</feature>
<dbReference type="EC" id="3.1.1.41" evidence="3"/>
<evidence type="ECO:0000256" key="1">
    <source>
        <dbReference type="PIRSR" id="PIRSR639069-2"/>
    </source>
</evidence>
<organism evidence="3 4">
    <name type="scientific">Enterocloster clostridioformis</name>
    <dbReference type="NCBI Taxonomy" id="1531"/>
    <lineage>
        <taxon>Bacteria</taxon>
        <taxon>Bacillati</taxon>
        <taxon>Bacillota</taxon>
        <taxon>Clostridia</taxon>
        <taxon>Lachnospirales</taxon>
        <taxon>Lachnospiraceae</taxon>
        <taxon>Enterocloster</taxon>
    </lineage>
</organism>
<protein>
    <submittedName>
        <fullName evidence="3">Acetyl xylan esterase</fullName>
        <ecNumber evidence="3">3.1.1.41</ecNumber>
    </submittedName>
</protein>
<dbReference type="RefSeq" id="WP_022202421.1">
    <property type="nucleotide sequence ID" value="NZ_CATYWZ010000114.1"/>
</dbReference>
<dbReference type="SUPFAM" id="SSF53474">
    <property type="entry name" value="alpha/beta-Hydrolases"/>
    <property type="match status" value="1"/>
</dbReference>
<dbReference type="PANTHER" id="PTHR40111:SF1">
    <property type="entry name" value="CEPHALOSPORIN-C DEACETYLASE"/>
    <property type="match status" value="1"/>
</dbReference>
<reference evidence="3 4" key="1">
    <citation type="submission" date="2018-06" db="EMBL/GenBank/DDBJ databases">
        <authorList>
            <consortium name="Pathogen Informatics"/>
            <person name="Doyle S."/>
        </authorList>
    </citation>
    <scope>NUCLEOTIDE SEQUENCE [LARGE SCALE GENOMIC DNA]</scope>
    <source>
        <strain evidence="3 4">NCTC11224</strain>
    </source>
</reference>
<dbReference type="EMBL" id="UAVW01000009">
    <property type="protein sequence ID" value="SQB10849.1"/>
    <property type="molecule type" value="Genomic_DNA"/>
</dbReference>
<sequence length="337" mass="37645">MPGTDLRLEELNTYTGACPAPKDFAKHWKQVKEQIGALASSVSMDKLEMETEELEYYIITVKTWDGCLLKAKYICPSKPGLHPTVIQFHDYPQSSRSWLHLSRYGAIGYAVLAPDCRGQGGMSECGEAGKGPTACGPLFHGLDGEVEDLYLHRLYEDALLWTEVAKGLKKTDGVHMAVYGEGQGGALAIACAALYPEVEKCASQYPMLCDYKRIWEKDFSEGPYMGLFYYFKWQDPMHEKEQEIFDKLAYVDAKNFAPLLRNKVLIGIGLQDVNTPPSSQFALANGIACDNRCCVYPNHGHELNNFFENEHLNFLIDQQAAFSVRSVLGLEQSDVSA</sequence>
<keyword evidence="3" id="KW-0378">Hydrolase</keyword>
<evidence type="ECO:0000313" key="4">
    <source>
        <dbReference type="Proteomes" id="UP000251853"/>
    </source>
</evidence>
<dbReference type="Proteomes" id="UP000251853">
    <property type="component" value="Unassembled WGS sequence"/>
</dbReference>
<name>A0A2X2WB09_9FIRM</name>
<dbReference type="Gene3D" id="3.40.50.1820">
    <property type="entry name" value="alpha/beta hydrolase"/>
    <property type="match status" value="1"/>
</dbReference>
<proteinExistence type="predicted"/>
<dbReference type="AlphaFoldDB" id="A0A2X2WB09"/>
<evidence type="ECO:0000259" key="2">
    <source>
        <dbReference type="Pfam" id="PF05448"/>
    </source>
</evidence>
<dbReference type="GO" id="GO:0047739">
    <property type="term" value="F:cephalosporin-C deacetylase activity"/>
    <property type="evidence" value="ECO:0007669"/>
    <property type="project" value="UniProtKB-EC"/>
</dbReference>
<feature type="domain" description="Acetyl xylan esterase" evidence="2">
    <location>
        <begin position="1"/>
        <end position="316"/>
    </location>
</feature>
<dbReference type="InterPro" id="IPR029058">
    <property type="entry name" value="AB_hydrolase_fold"/>
</dbReference>
<dbReference type="PANTHER" id="PTHR40111">
    <property type="entry name" value="CEPHALOSPORIN-C DEACETYLASE"/>
    <property type="match status" value="1"/>
</dbReference>
<dbReference type="InterPro" id="IPR008391">
    <property type="entry name" value="AXE1_dom"/>
</dbReference>
<dbReference type="InterPro" id="IPR039069">
    <property type="entry name" value="CE7"/>
</dbReference>
<accession>A0A2X2WB09</accession>
<dbReference type="Pfam" id="PF05448">
    <property type="entry name" value="AXE1"/>
    <property type="match status" value="1"/>
</dbReference>
<dbReference type="GO" id="GO:0005976">
    <property type="term" value="P:polysaccharide metabolic process"/>
    <property type="evidence" value="ECO:0007669"/>
    <property type="project" value="TreeGrafter"/>
</dbReference>
<gene>
    <name evidence="3" type="primary">cah_1</name>
    <name evidence="3" type="ORF">NCTC11224_02189</name>
</gene>
<keyword evidence="4" id="KW-1185">Reference proteome</keyword>
<evidence type="ECO:0000313" key="3">
    <source>
        <dbReference type="EMBL" id="SQB10849.1"/>
    </source>
</evidence>